<keyword evidence="2" id="KW-0732">Signal</keyword>
<dbReference type="AlphaFoldDB" id="A0A5B0N982"/>
<dbReference type="PROSITE" id="PS51257">
    <property type="entry name" value="PROKAR_LIPOPROTEIN"/>
    <property type="match status" value="1"/>
</dbReference>
<evidence type="ECO:0000313" key="3">
    <source>
        <dbReference type="EMBL" id="KAA1085113.1"/>
    </source>
</evidence>
<dbReference type="EMBL" id="VDEP01000417">
    <property type="protein sequence ID" value="KAA1085113.1"/>
    <property type="molecule type" value="Genomic_DNA"/>
</dbReference>
<sequence>MRKTFWISVILTVSCLGILENWQCVQSVEDVKDLSSVAKRIRGREEFDEHLPSDHEETSKRKKILTGSGTSSRDLGLTSKSLITNAGKSELRTEAEKNVLKNFLNTKKAVNDWKFDFLQLGWTAPQQVRFQKEMQVVMESLSKLYEHKIYELRGEKFKFQVTPAGGSQMTDEKQQEEWLKSVADISKTWKDLMDPESGAHSILKRGSDLMIDCFIDMKRLGIITDGILSRFLNKNNEGDLITTYAICNFTPSLTLPKVYVNFNIKLSLLECPSTRKLSPLLIHLDPRTWERIEFDFLGYWLGEFQAMYPSLSEETSAFDGIIDTFLKVASPDNESGTEVEALLKDLLLHISSQTRIRLEEGRARRLIEFKLLYDMTKFIMSCHSSRISVEFLGKLKRSLLFNQIRTFEESVGLFSSIMHSVHVRRKATLLAVPMGHPELLEKLKNGVEKLIDSNRNRRISSFANLADDVNQVSYGKYQKIAETNAEKFVSQFESSLTKMLPADPMEIRYSIGKIKEQFQRYWIQFQILMERESMLFQNFSELMAGFSRAETYLVHQLEKGEQELFKRYGVPH</sequence>
<gene>
    <name evidence="3" type="ORF">PGTUg99_004943</name>
</gene>
<accession>A0A5B0N982</accession>
<feature type="compositionally biased region" description="Basic and acidic residues" evidence="1">
    <location>
        <begin position="48"/>
        <end position="59"/>
    </location>
</feature>
<comment type="caution">
    <text evidence="3">The sequence shown here is derived from an EMBL/GenBank/DDBJ whole genome shotgun (WGS) entry which is preliminary data.</text>
</comment>
<evidence type="ECO:0000256" key="1">
    <source>
        <dbReference type="SAM" id="MobiDB-lite"/>
    </source>
</evidence>
<organism evidence="3 4">
    <name type="scientific">Puccinia graminis f. sp. tritici</name>
    <dbReference type="NCBI Taxonomy" id="56615"/>
    <lineage>
        <taxon>Eukaryota</taxon>
        <taxon>Fungi</taxon>
        <taxon>Dikarya</taxon>
        <taxon>Basidiomycota</taxon>
        <taxon>Pucciniomycotina</taxon>
        <taxon>Pucciniomycetes</taxon>
        <taxon>Pucciniales</taxon>
        <taxon>Pucciniaceae</taxon>
        <taxon>Puccinia</taxon>
    </lineage>
</organism>
<evidence type="ECO:0000313" key="4">
    <source>
        <dbReference type="Proteomes" id="UP000325313"/>
    </source>
</evidence>
<evidence type="ECO:0000256" key="2">
    <source>
        <dbReference type="SAM" id="SignalP"/>
    </source>
</evidence>
<name>A0A5B0N982_PUCGR</name>
<protein>
    <submittedName>
        <fullName evidence="3">Uncharacterized protein</fullName>
    </submittedName>
</protein>
<feature type="chain" id="PRO_5022947312" evidence="2">
    <location>
        <begin position="28"/>
        <end position="572"/>
    </location>
</feature>
<feature type="signal peptide" evidence="2">
    <location>
        <begin position="1"/>
        <end position="27"/>
    </location>
</feature>
<reference evidence="3 4" key="1">
    <citation type="submission" date="2019-05" db="EMBL/GenBank/DDBJ databases">
        <title>Emergence of the Ug99 lineage of the wheat stem rust pathogen through somatic hybridization.</title>
        <authorList>
            <person name="Li F."/>
            <person name="Upadhyaya N.M."/>
            <person name="Sperschneider J."/>
            <person name="Matny O."/>
            <person name="Nguyen-Phuc H."/>
            <person name="Mago R."/>
            <person name="Raley C."/>
            <person name="Miller M.E."/>
            <person name="Silverstein K.A.T."/>
            <person name="Henningsen E."/>
            <person name="Hirsch C.D."/>
            <person name="Visser B."/>
            <person name="Pretorius Z.A."/>
            <person name="Steffenson B.J."/>
            <person name="Schwessinger B."/>
            <person name="Dodds P.N."/>
            <person name="Figueroa M."/>
        </authorList>
    </citation>
    <scope>NUCLEOTIDE SEQUENCE [LARGE SCALE GENOMIC DNA]</scope>
    <source>
        <strain evidence="3 4">Ug99</strain>
    </source>
</reference>
<proteinExistence type="predicted"/>
<feature type="region of interest" description="Disordered" evidence="1">
    <location>
        <begin position="48"/>
        <end position="72"/>
    </location>
</feature>
<dbReference type="Proteomes" id="UP000325313">
    <property type="component" value="Unassembled WGS sequence"/>
</dbReference>